<evidence type="ECO:0000256" key="6">
    <source>
        <dbReference type="ARBA" id="ARBA00022723"/>
    </source>
</evidence>
<comment type="subcellular location">
    <subcellularLocation>
        <location evidence="1 11">Cytoplasm</location>
    </subcellularLocation>
</comment>
<dbReference type="Proteomes" id="UP000588068">
    <property type="component" value="Unassembled WGS sequence"/>
</dbReference>
<dbReference type="GO" id="GO:0003700">
    <property type="term" value="F:DNA-binding transcription factor activity"/>
    <property type="evidence" value="ECO:0007669"/>
    <property type="project" value="UniProtKB-UniRule"/>
</dbReference>
<dbReference type="CDD" id="cd07153">
    <property type="entry name" value="Fur_like"/>
    <property type="match status" value="1"/>
</dbReference>
<keyword evidence="5 11" id="KW-0678">Repressor</keyword>
<dbReference type="InterPro" id="IPR036388">
    <property type="entry name" value="WH-like_DNA-bd_sf"/>
</dbReference>
<dbReference type="RefSeq" id="WP_184329155.1">
    <property type="nucleotide sequence ID" value="NZ_JACHHZ010000001.1"/>
</dbReference>
<dbReference type="InterPro" id="IPR036390">
    <property type="entry name" value="WH_DNA-bd_sf"/>
</dbReference>
<evidence type="ECO:0000256" key="4">
    <source>
        <dbReference type="ARBA" id="ARBA00022490"/>
    </source>
</evidence>
<dbReference type="InterPro" id="IPR002481">
    <property type="entry name" value="FUR"/>
</dbReference>
<comment type="caution">
    <text evidence="12">The sequence shown here is derived from an EMBL/GenBank/DDBJ whole genome shotgun (WGS) entry which is preliminary data.</text>
</comment>
<comment type="similarity">
    <text evidence="2 11">Belongs to the Fur family.</text>
</comment>
<dbReference type="GO" id="GO:0008270">
    <property type="term" value="F:zinc ion binding"/>
    <property type="evidence" value="ECO:0007669"/>
    <property type="project" value="TreeGrafter"/>
</dbReference>
<keyword evidence="9 11" id="KW-0238">DNA-binding</keyword>
<evidence type="ECO:0000313" key="12">
    <source>
        <dbReference type="EMBL" id="MBB6091351.1"/>
    </source>
</evidence>
<dbReference type="EMBL" id="JACHHZ010000001">
    <property type="protein sequence ID" value="MBB6091351.1"/>
    <property type="molecule type" value="Genomic_DNA"/>
</dbReference>
<gene>
    <name evidence="11" type="primary">fur</name>
    <name evidence="12" type="ORF">HNQ60_000197</name>
</gene>
<protein>
    <recommendedName>
        <fullName evidence="3 11">Ferric uptake regulation protein</fullName>
    </recommendedName>
</protein>
<keyword evidence="7 11" id="KW-0862">Zinc</keyword>
<dbReference type="AlphaFoldDB" id="A0A841HE16"/>
<evidence type="ECO:0000256" key="11">
    <source>
        <dbReference type="RuleBase" id="RU364037"/>
    </source>
</evidence>
<evidence type="ECO:0000256" key="2">
    <source>
        <dbReference type="ARBA" id="ARBA00007957"/>
    </source>
</evidence>
<evidence type="ECO:0000256" key="10">
    <source>
        <dbReference type="ARBA" id="ARBA00023163"/>
    </source>
</evidence>
<keyword evidence="8 11" id="KW-0805">Transcription regulation</keyword>
<organism evidence="12 13">
    <name type="scientific">Povalibacter uvarum</name>
    <dbReference type="NCBI Taxonomy" id="732238"/>
    <lineage>
        <taxon>Bacteria</taxon>
        <taxon>Pseudomonadati</taxon>
        <taxon>Pseudomonadota</taxon>
        <taxon>Gammaproteobacteria</taxon>
        <taxon>Steroidobacterales</taxon>
        <taxon>Steroidobacteraceae</taxon>
        <taxon>Povalibacter</taxon>
    </lineage>
</organism>
<dbReference type="GO" id="GO:0000976">
    <property type="term" value="F:transcription cis-regulatory region binding"/>
    <property type="evidence" value="ECO:0007669"/>
    <property type="project" value="TreeGrafter"/>
</dbReference>
<sequence>MLTPIVLQPDFRVTSLYQAYPQPSLSRQAIAEELQAHGLKPTGQRLRVAEILMRAPTHMTADQILAVVRQSGDRVSKATVYNTLKVLAETGLVRQIHLDPERSVYDSTRAPHHHFHDLDTGELLDIPPQDIAFSRFPELPEGMEAESVEVVIRLRKKPLKAR</sequence>
<keyword evidence="6 11" id="KW-0479">Metal-binding</keyword>
<comment type="subunit">
    <text evidence="11">Homodimer.</text>
</comment>
<keyword evidence="13" id="KW-1185">Reference proteome</keyword>
<dbReference type="PANTHER" id="PTHR33202:SF7">
    <property type="entry name" value="FERRIC UPTAKE REGULATION PROTEIN"/>
    <property type="match status" value="1"/>
</dbReference>
<keyword evidence="10 11" id="KW-0804">Transcription</keyword>
<evidence type="ECO:0000256" key="1">
    <source>
        <dbReference type="ARBA" id="ARBA00004496"/>
    </source>
</evidence>
<proteinExistence type="inferred from homology"/>
<dbReference type="Gene3D" id="1.10.10.10">
    <property type="entry name" value="Winged helix-like DNA-binding domain superfamily/Winged helix DNA-binding domain"/>
    <property type="match status" value="1"/>
</dbReference>
<keyword evidence="4 11" id="KW-0963">Cytoplasm</keyword>
<evidence type="ECO:0000256" key="5">
    <source>
        <dbReference type="ARBA" id="ARBA00022491"/>
    </source>
</evidence>
<accession>A0A841HE16</accession>
<dbReference type="FunFam" id="1.10.10.10:FF:000007">
    <property type="entry name" value="Ferric uptake regulation protein"/>
    <property type="match status" value="1"/>
</dbReference>
<dbReference type="SUPFAM" id="SSF46785">
    <property type="entry name" value="Winged helix' DNA-binding domain"/>
    <property type="match status" value="1"/>
</dbReference>
<dbReference type="PANTHER" id="PTHR33202">
    <property type="entry name" value="ZINC UPTAKE REGULATION PROTEIN"/>
    <property type="match status" value="1"/>
</dbReference>
<reference evidence="12 13" key="1">
    <citation type="submission" date="2020-08" db="EMBL/GenBank/DDBJ databases">
        <title>Genomic Encyclopedia of Type Strains, Phase IV (KMG-IV): sequencing the most valuable type-strain genomes for metagenomic binning, comparative biology and taxonomic classification.</title>
        <authorList>
            <person name="Goeker M."/>
        </authorList>
    </citation>
    <scope>NUCLEOTIDE SEQUENCE [LARGE SCALE GENOMIC DNA]</scope>
    <source>
        <strain evidence="12 13">DSM 26723</strain>
    </source>
</reference>
<evidence type="ECO:0000256" key="7">
    <source>
        <dbReference type="ARBA" id="ARBA00022833"/>
    </source>
</evidence>
<evidence type="ECO:0000256" key="3">
    <source>
        <dbReference type="ARBA" id="ARBA00020910"/>
    </source>
</evidence>
<evidence type="ECO:0000256" key="8">
    <source>
        <dbReference type="ARBA" id="ARBA00023015"/>
    </source>
</evidence>
<dbReference type="GO" id="GO:0005737">
    <property type="term" value="C:cytoplasm"/>
    <property type="evidence" value="ECO:0007669"/>
    <property type="project" value="UniProtKB-SubCell"/>
</dbReference>
<evidence type="ECO:0000313" key="13">
    <source>
        <dbReference type="Proteomes" id="UP000588068"/>
    </source>
</evidence>
<dbReference type="Pfam" id="PF01475">
    <property type="entry name" value="FUR"/>
    <property type="match status" value="1"/>
</dbReference>
<dbReference type="GO" id="GO:1900376">
    <property type="term" value="P:regulation of secondary metabolite biosynthetic process"/>
    <property type="evidence" value="ECO:0007669"/>
    <property type="project" value="TreeGrafter"/>
</dbReference>
<dbReference type="GO" id="GO:0045892">
    <property type="term" value="P:negative regulation of DNA-templated transcription"/>
    <property type="evidence" value="ECO:0007669"/>
    <property type="project" value="TreeGrafter"/>
</dbReference>
<keyword evidence="11" id="KW-0408">Iron</keyword>
<name>A0A841HE16_9GAMM</name>
<evidence type="ECO:0000256" key="9">
    <source>
        <dbReference type="ARBA" id="ARBA00023125"/>
    </source>
</evidence>